<keyword evidence="5" id="KW-1185">Reference proteome</keyword>
<protein>
    <submittedName>
        <fullName evidence="4">Enoyl-CoA hydratase domain-containing protein 3-like protein</fullName>
    </submittedName>
</protein>
<dbReference type="SUPFAM" id="SSF52096">
    <property type="entry name" value="ClpP/crotonase"/>
    <property type="match status" value="1"/>
</dbReference>
<dbReference type="GO" id="GO:0016836">
    <property type="term" value="F:hydro-lyase activity"/>
    <property type="evidence" value="ECO:0007669"/>
    <property type="project" value="TreeGrafter"/>
</dbReference>
<dbReference type="PANTHER" id="PTHR43602:SF1">
    <property type="entry name" value="ENOYL-COA HYDRATASE DOMAIN-CONTAINING PROTEIN 3, MITOCHONDRIAL"/>
    <property type="match status" value="1"/>
</dbReference>
<dbReference type="Proteomes" id="UP000285301">
    <property type="component" value="Unassembled WGS sequence"/>
</dbReference>
<dbReference type="InterPro" id="IPR052377">
    <property type="entry name" value="Mitochondrial_ECH-domain"/>
</dbReference>
<keyword evidence="3" id="KW-0443">Lipid metabolism</keyword>
<dbReference type="GO" id="GO:0006631">
    <property type="term" value="P:fatty acid metabolic process"/>
    <property type="evidence" value="ECO:0007669"/>
    <property type="project" value="UniProtKB-KW"/>
</dbReference>
<accession>A0A443RCU8</accession>
<dbReference type="Gene3D" id="3.90.226.10">
    <property type="entry name" value="2-enoyl-CoA Hydratase, Chain A, domain 1"/>
    <property type="match status" value="1"/>
</dbReference>
<comment type="caution">
    <text evidence="4">The sequence shown here is derived from an EMBL/GenBank/DDBJ whole genome shotgun (WGS) entry which is preliminary data.</text>
</comment>
<name>A0A443RCU8_9ACAR</name>
<evidence type="ECO:0000313" key="5">
    <source>
        <dbReference type="Proteomes" id="UP000285301"/>
    </source>
</evidence>
<sequence length="72" mass="7992">MLESLKTHLQNSSTLRCVIIGSNENVFSAGHNLKELIAKVGRDYHENVFNLCSEVMLTIRNLPVPVIAEVKG</sequence>
<dbReference type="InterPro" id="IPR001753">
    <property type="entry name" value="Enoyl-CoA_hydra/iso"/>
</dbReference>
<dbReference type="InterPro" id="IPR029045">
    <property type="entry name" value="ClpP/crotonase-like_dom_sf"/>
</dbReference>
<keyword evidence="2" id="KW-0809">Transit peptide</keyword>
<reference evidence="4 5" key="1">
    <citation type="journal article" date="2018" name="Gigascience">
        <title>Genomes of trombidid mites reveal novel predicted allergens and laterally-transferred genes associated with secondary metabolism.</title>
        <authorList>
            <person name="Dong X."/>
            <person name="Chaisiri K."/>
            <person name="Xia D."/>
            <person name="Armstrong S.D."/>
            <person name="Fang Y."/>
            <person name="Donnelly M.J."/>
            <person name="Kadowaki T."/>
            <person name="McGarry J.W."/>
            <person name="Darby A.C."/>
            <person name="Makepeace B.L."/>
        </authorList>
    </citation>
    <scope>NUCLEOTIDE SEQUENCE [LARGE SCALE GENOMIC DNA]</scope>
    <source>
        <strain evidence="4">UoL-WK</strain>
    </source>
</reference>
<dbReference type="PANTHER" id="PTHR43602">
    <property type="match status" value="1"/>
</dbReference>
<dbReference type="EMBL" id="NCKU01001103">
    <property type="protein sequence ID" value="RWS13081.1"/>
    <property type="molecule type" value="Genomic_DNA"/>
</dbReference>
<dbReference type="OrthoDB" id="2139957at2759"/>
<evidence type="ECO:0000256" key="1">
    <source>
        <dbReference type="ARBA" id="ARBA00022832"/>
    </source>
</evidence>
<dbReference type="GO" id="GO:0005739">
    <property type="term" value="C:mitochondrion"/>
    <property type="evidence" value="ECO:0007669"/>
    <property type="project" value="TreeGrafter"/>
</dbReference>
<dbReference type="Pfam" id="PF00378">
    <property type="entry name" value="ECH_1"/>
    <property type="match status" value="1"/>
</dbReference>
<dbReference type="STRING" id="1965070.A0A443RCU8"/>
<organism evidence="4 5">
    <name type="scientific">Dinothrombium tinctorium</name>
    <dbReference type="NCBI Taxonomy" id="1965070"/>
    <lineage>
        <taxon>Eukaryota</taxon>
        <taxon>Metazoa</taxon>
        <taxon>Ecdysozoa</taxon>
        <taxon>Arthropoda</taxon>
        <taxon>Chelicerata</taxon>
        <taxon>Arachnida</taxon>
        <taxon>Acari</taxon>
        <taxon>Acariformes</taxon>
        <taxon>Trombidiformes</taxon>
        <taxon>Prostigmata</taxon>
        <taxon>Anystina</taxon>
        <taxon>Parasitengona</taxon>
        <taxon>Trombidioidea</taxon>
        <taxon>Trombidiidae</taxon>
        <taxon>Dinothrombium</taxon>
    </lineage>
</organism>
<proteinExistence type="predicted"/>
<gene>
    <name evidence="4" type="ORF">B4U79_17976</name>
</gene>
<evidence type="ECO:0000256" key="2">
    <source>
        <dbReference type="ARBA" id="ARBA00022946"/>
    </source>
</evidence>
<evidence type="ECO:0000256" key="3">
    <source>
        <dbReference type="ARBA" id="ARBA00023098"/>
    </source>
</evidence>
<dbReference type="AlphaFoldDB" id="A0A443RCU8"/>
<evidence type="ECO:0000313" key="4">
    <source>
        <dbReference type="EMBL" id="RWS13081.1"/>
    </source>
</evidence>
<keyword evidence="1" id="KW-0276">Fatty acid metabolism</keyword>